<name>A0A497JF76_9ARCH</name>
<reference evidence="1 2" key="1">
    <citation type="submission" date="2018-06" db="EMBL/GenBank/DDBJ databases">
        <title>Extensive metabolic versatility and redundancy in microbially diverse, dynamic hydrothermal sediments.</title>
        <authorList>
            <person name="Dombrowski N."/>
            <person name="Teske A."/>
            <person name="Baker B.J."/>
        </authorList>
    </citation>
    <scope>NUCLEOTIDE SEQUENCE [LARGE SCALE GENOMIC DNA]</scope>
    <source>
        <strain evidence="1">B9_G13</strain>
    </source>
</reference>
<proteinExistence type="predicted"/>
<organism evidence="1 2">
    <name type="scientific">Candidatus Iainarchaeum sp</name>
    <dbReference type="NCBI Taxonomy" id="3101447"/>
    <lineage>
        <taxon>Archaea</taxon>
        <taxon>Candidatus Iainarchaeota</taxon>
        <taxon>Candidatus Iainarchaeia</taxon>
        <taxon>Candidatus Iainarchaeales</taxon>
        <taxon>Candidatus Iainarchaeaceae</taxon>
        <taxon>Candidatus Iainarchaeum</taxon>
    </lineage>
</organism>
<dbReference type="AlphaFoldDB" id="A0A497JF76"/>
<protein>
    <submittedName>
        <fullName evidence="1">Uncharacterized protein</fullName>
    </submittedName>
</protein>
<sequence>MRKAIFVVILLLFLVPMISAYGAYSRAQPAGYVCDGRYYKIWRMANGEIHRRVRCTYGCNNGYCTLNSCSLQTGPDGYFGQISKSYCENGNRVAWFVRRDCTEYKVTIKRNDPTCRRTALYTYRTQQRTTQARTSQRIQHTSMRYSQPNNIIWEFYRSYCNNADPHAVYYMYKSNTGQFKSIRFSCNSSFKVCVQETPVVATCKYRDRIDRYSYGFSQAPVHEPQTSTMNPDLVWKFYRSYCLLNDPRHVYNVYKSNTGLYNTIKFNCLAGTRCVQLTYLRATCKRVTR</sequence>
<dbReference type="EMBL" id="QMWO01000092">
    <property type="protein sequence ID" value="RLG69190.1"/>
    <property type="molecule type" value="Genomic_DNA"/>
</dbReference>
<evidence type="ECO:0000313" key="1">
    <source>
        <dbReference type="EMBL" id="RLG69190.1"/>
    </source>
</evidence>
<gene>
    <name evidence="1" type="ORF">DRO07_02630</name>
</gene>
<dbReference type="Proteomes" id="UP000277633">
    <property type="component" value="Unassembled WGS sequence"/>
</dbReference>
<comment type="caution">
    <text evidence="1">The sequence shown here is derived from an EMBL/GenBank/DDBJ whole genome shotgun (WGS) entry which is preliminary data.</text>
</comment>
<evidence type="ECO:0000313" key="2">
    <source>
        <dbReference type="Proteomes" id="UP000277633"/>
    </source>
</evidence>
<accession>A0A497JF76</accession>